<dbReference type="SUPFAM" id="SSF54593">
    <property type="entry name" value="Glyoxalase/Bleomycin resistance protein/Dihydroxybiphenyl dioxygenase"/>
    <property type="match status" value="1"/>
</dbReference>
<protein>
    <submittedName>
        <fullName evidence="1">Uncharacterized protein</fullName>
    </submittedName>
</protein>
<dbReference type="InterPro" id="IPR029068">
    <property type="entry name" value="Glyas_Bleomycin-R_OHBP_Dase"/>
</dbReference>
<dbReference type="Gene3D" id="3.10.180.10">
    <property type="entry name" value="2,3-Dihydroxybiphenyl 1,2-Dioxygenase, domain 1"/>
    <property type="match status" value="1"/>
</dbReference>
<proteinExistence type="predicted"/>
<dbReference type="Proteomes" id="UP001596317">
    <property type="component" value="Unassembled WGS sequence"/>
</dbReference>
<comment type="caution">
    <text evidence="1">The sequence shown here is derived from an EMBL/GenBank/DDBJ whole genome shotgun (WGS) entry which is preliminary data.</text>
</comment>
<dbReference type="EMBL" id="JBHSWB010000001">
    <property type="protein sequence ID" value="MFC6661469.1"/>
    <property type="molecule type" value="Genomic_DNA"/>
</dbReference>
<evidence type="ECO:0000313" key="2">
    <source>
        <dbReference type="Proteomes" id="UP001596317"/>
    </source>
</evidence>
<name>A0ABW1ZLX0_9DEIO</name>
<keyword evidence="2" id="KW-1185">Reference proteome</keyword>
<gene>
    <name evidence="1" type="ORF">ACFP90_14800</name>
</gene>
<organism evidence="1 2">
    <name type="scientific">Deinococcus multiflagellatus</name>
    <dbReference type="NCBI Taxonomy" id="1656887"/>
    <lineage>
        <taxon>Bacteria</taxon>
        <taxon>Thermotogati</taxon>
        <taxon>Deinococcota</taxon>
        <taxon>Deinococci</taxon>
        <taxon>Deinococcales</taxon>
        <taxon>Deinococcaceae</taxon>
        <taxon>Deinococcus</taxon>
    </lineage>
</organism>
<evidence type="ECO:0000313" key="1">
    <source>
        <dbReference type="EMBL" id="MFC6661469.1"/>
    </source>
</evidence>
<accession>A0ABW1ZLX0</accession>
<dbReference type="RefSeq" id="WP_224610755.1">
    <property type="nucleotide sequence ID" value="NZ_JAIQXV010000015.1"/>
</dbReference>
<reference evidence="2" key="1">
    <citation type="journal article" date="2019" name="Int. J. Syst. Evol. Microbiol.">
        <title>The Global Catalogue of Microorganisms (GCM) 10K type strain sequencing project: providing services to taxonomists for standard genome sequencing and annotation.</title>
        <authorList>
            <consortium name="The Broad Institute Genomics Platform"/>
            <consortium name="The Broad Institute Genome Sequencing Center for Infectious Disease"/>
            <person name="Wu L."/>
            <person name="Ma J."/>
        </authorList>
    </citation>
    <scope>NUCLEOTIDE SEQUENCE [LARGE SCALE GENOMIC DNA]</scope>
    <source>
        <strain evidence="2">CCUG 63830</strain>
    </source>
</reference>
<sequence length="182" mass="20742">MDETRTVALPIHLLKEVQSALEPDQSVEDWLTSAIYQSLTLQENRASSPLNWAFFEPLAEFTPSLLLESRDPATCALFYQKLGFRIVQRAGWYYILRSKGMDLTITKSDDSCDVREGSELCFNSKINFRLLIAPLEQMGIPVEIEENELDPCCLRITDPDGRPIAIYSVWLDEIGLMRAGYM</sequence>